<name>A0ABY6BKA5_9GAMM</name>
<reference evidence="1" key="1">
    <citation type="submission" date="2022-09" db="EMBL/GenBank/DDBJ databases">
        <title>Tahibacter sp. nov., isolated from a fresh water.</title>
        <authorList>
            <person name="Baek J.H."/>
            <person name="Lee J.K."/>
            <person name="Kim J.M."/>
            <person name="Jeon C.O."/>
        </authorList>
    </citation>
    <scope>NUCLEOTIDE SEQUENCE</scope>
    <source>
        <strain evidence="1">W38</strain>
    </source>
</reference>
<organism evidence="1 2">
    <name type="scientific">Tahibacter amnicola</name>
    <dbReference type="NCBI Taxonomy" id="2976241"/>
    <lineage>
        <taxon>Bacteria</taxon>
        <taxon>Pseudomonadati</taxon>
        <taxon>Pseudomonadota</taxon>
        <taxon>Gammaproteobacteria</taxon>
        <taxon>Lysobacterales</taxon>
        <taxon>Rhodanobacteraceae</taxon>
        <taxon>Tahibacter</taxon>
    </lineage>
</organism>
<evidence type="ECO:0000313" key="2">
    <source>
        <dbReference type="Proteomes" id="UP001064632"/>
    </source>
</evidence>
<accession>A0ABY6BKA5</accession>
<evidence type="ECO:0000313" key="1">
    <source>
        <dbReference type="EMBL" id="UXI70444.1"/>
    </source>
</evidence>
<dbReference type="EMBL" id="CP104694">
    <property type="protein sequence ID" value="UXI70444.1"/>
    <property type="molecule type" value="Genomic_DNA"/>
</dbReference>
<proteinExistence type="predicted"/>
<sequence>MLRITFWHIPNYFQFYIQDPGTEAAVGSAAAEELVKDRFVVLKGLVGVGVTSDYDRIPITVEYDSEQCALSDLSEWDRVVECSISTQSGRLELIGCTASDAFGVIELPSGDYRLRLHFGGQDETDSEGNAADYYLVQVWPKALESTVILKS</sequence>
<dbReference type="RefSeq" id="WP_261697393.1">
    <property type="nucleotide sequence ID" value="NZ_CP104694.1"/>
</dbReference>
<keyword evidence="2" id="KW-1185">Reference proteome</keyword>
<dbReference type="Proteomes" id="UP001064632">
    <property type="component" value="Chromosome"/>
</dbReference>
<gene>
    <name evidence="1" type="ORF">N4264_12650</name>
</gene>
<protein>
    <submittedName>
        <fullName evidence="1">Uncharacterized protein</fullName>
    </submittedName>
</protein>